<organism evidence="5 6">
    <name type="scientific">Stratiformator vulcanicus</name>
    <dbReference type="NCBI Taxonomy" id="2527980"/>
    <lineage>
        <taxon>Bacteria</taxon>
        <taxon>Pseudomonadati</taxon>
        <taxon>Planctomycetota</taxon>
        <taxon>Planctomycetia</taxon>
        <taxon>Planctomycetales</taxon>
        <taxon>Planctomycetaceae</taxon>
        <taxon>Stratiformator</taxon>
    </lineage>
</organism>
<comment type="function">
    <text evidence="1">Required for the efficient initiation of filament assembly.</text>
</comment>
<dbReference type="OrthoDB" id="212991at2"/>
<name>A0A517R3Y2_9PLAN</name>
<sequence>MGVLLASGLMSTSLHSKFAEAIDGFLDRIESRQSDFFTHYEEKDAALKASDAKRLLAFAAHEEQLCHELRASALERNQILQAARGGRLPTDSLKDLCESLTDAPANELRRQRIERVGTNAARLRQKTWSHWVVAQRSYAQYSALIDLIAHRGRQAPTYSAGEGEDGRSEGSLMDASA</sequence>
<keyword evidence="6" id="KW-1185">Reference proteome</keyword>
<dbReference type="Pfam" id="PF05130">
    <property type="entry name" value="FlgN"/>
    <property type="match status" value="1"/>
</dbReference>
<dbReference type="Gene3D" id="1.20.58.300">
    <property type="entry name" value="FlgN-like"/>
    <property type="match status" value="1"/>
</dbReference>
<dbReference type="KEGG" id="svp:Pan189_29760"/>
<evidence type="ECO:0000256" key="2">
    <source>
        <dbReference type="ARBA" id="ARBA00007703"/>
    </source>
</evidence>
<evidence type="ECO:0000256" key="4">
    <source>
        <dbReference type="SAM" id="MobiDB-lite"/>
    </source>
</evidence>
<reference evidence="5 6" key="1">
    <citation type="submission" date="2019-02" db="EMBL/GenBank/DDBJ databases">
        <title>Deep-cultivation of Planctomycetes and their phenomic and genomic characterization uncovers novel biology.</title>
        <authorList>
            <person name="Wiegand S."/>
            <person name="Jogler M."/>
            <person name="Boedeker C."/>
            <person name="Pinto D."/>
            <person name="Vollmers J."/>
            <person name="Rivas-Marin E."/>
            <person name="Kohn T."/>
            <person name="Peeters S.H."/>
            <person name="Heuer A."/>
            <person name="Rast P."/>
            <person name="Oberbeckmann S."/>
            <person name="Bunk B."/>
            <person name="Jeske O."/>
            <person name="Meyerdierks A."/>
            <person name="Storesund J.E."/>
            <person name="Kallscheuer N."/>
            <person name="Luecker S."/>
            <person name="Lage O.M."/>
            <person name="Pohl T."/>
            <person name="Merkel B.J."/>
            <person name="Hornburger P."/>
            <person name="Mueller R.-W."/>
            <person name="Bruemmer F."/>
            <person name="Labrenz M."/>
            <person name="Spormann A.M."/>
            <person name="Op den Camp H."/>
            <person name="Overmann J."/>
            <person name="Amann R."/>
            <person name="Jetten M.S.M."/>
            <person name="Mascher T."/>
            <person name="Medema M.H."/>
            <person name="Devos D.P."/>
            <person name="Kaster A.-K."/>
            <person name="Ovreas L."/>
            <person name="Rohde M."/>
            <person name="Galperin M.Y."/>
            <person name="Jogler C."/>
        </authorList>
    </citation>
    <scope>NUCLEOTIDE SEQUENCE [LARGE SCALE GENOMIC DNA]</scope>
    <source>
        <strain evidence="5 6">Pan189</strain>
    </source>
</reference>
<accession>A0A517R3Y2</accession>
<dbReference type="InterPro" id="IPR007809">
    <property type="entry name" value="FlgN-like"/>
</dbReference>
<evidence type="ECO:0000313" key="5">
    <source>
        <dbReference type="EMBL" id="QDT38581.1"/>
    </source>
</evidence>
<evidence type="ECO:0000313" key="6">
    <source>
        <dbReference type="Proteomes" id="UP000317318"/>
    </source>
</evidence>
<comment type="similarity">
    <text evidence="2">Belongs to the FlgN family.</text>
</comment>
<dbReference type="AlphaFoldDB" id="A0A517R3Y2"/>
<dbReference type="SUPFAM" id="SSF140566">
    <property type="entry name" value="FlgN-like"/>
    <property type="match status" value="1"/>
</dbReference>
<dbReference type="GO" id="GO:0044780">
    <property type="term" value="P:bacterial-type flagellum assembly"/>
    <property type="evidence" value="ECO:0007669"/>
    <property type="project" value="InterPro"/>
</dbReference>
<dbReference type="EMBL" id="CP036268">
    <property type="protein sequence ID" value="QDT38581.1"/>
    <property type="molecule type" value="Genomic_DNA"/>
</dbReference>
<evidence type="ECO:0000256" key="1">
    <source>
        <dbReference type="ARBA" id="ARBA00002397"/>
    </source>
</evidence>
<keyword evidence="3" id="KW-1005">Bacterial flagellum biogenesis</keyword>
<gene>
    <name evidence="5" type="ORF">Pan189_29760</name>
</gene>
<feature type="region of interest" description="Disordered" evidence="4">
    <location>
        <begin position="156"/>
        <end position="177"/>
    </location>
</feature>
<evidence type="ECO:0000256" key="3">
    <source>
        <dbReference type="ARBA" id="ARBA00022795"/>
    </source>
</evidence>
<proteinExistence type="inferred from homology"/>
<protein>
    <submittedName>
        <fullName evidence="5">FlgN protein</fullName>
    </submittedName>
</protein>
<dbReference type="Proteomes" id="UP000317318">
    <property type="component" value="Chromosome"/>
</dbReference>
<dbReference type="InterPro" id="IPR036679">
    <property type="entry name" value="FlgN-like_sf"/>
</dbReference>